<dbReference type="Gene3D" id="2.40.30.10">
    <property type="entry name" value="Translation factors"/>
    <property type="match status" value="1"/>
</dbReference>
<evidence type="ECO:0000256" key="3">
    <source>
        <dbReference type="ARBA" id="ARBA00022490"/>
    </source>
</evidence>
<dbReference type="InterPro" id="IPR004548">
    <property type="entry name" value="PrfC"/>
</dbReference>
<dbReference type="InterPro" id="IPR031157">
    <property type="entry name" value="G_TR_CS"/>
</dbReference>
<dbReference type="PRINTS" id="PR00315">
    <property type="entry name" value="ELONGATNFCT"/>
</dbReference>
<dbReference type="EMBL" id="JAJHNU010000001">
    <property type="protein sequence ID" value="MDN4119913.1"/>
    <property type="molecule type" value="Genomic_DNA"/>
</dbReference>
<dbReference type="InterPro" id="IPR041732">
    <property type="entry name" value="RF3_GTP-bd"/>
</dbReference>
<dbReference type="SUPFAM" id="SSF50447">
    <property type="entry name" value="Translation proteins"/>
    <property type="match status" value="1"/>
</dbReference>
<dbReference type="SUPFAM" id="SSF54980">
    <property type="entry name" value="EF-G C-terminal domain-like"/>
    <property type="match status" value="1"/>
</dbReference>
<reference evidence="10" key="1">
    <citation type="submission" date="2021-11" db="EMBL/GenBank/DDBJ databases">
        <title>Draft genome sequence of Alcaligenes endophyticus type strain CCUG 75668T.</title>
        <authorList>
            <person name="Salva-Serra F."/>
            <person name="Duran R.E."/>
            <person name="Seeger M."/>
            <person name="Moore E.R.B."/>
            <person name="Jaen-Luchoro D."/>
        </authorList>
    </citation>
    <scope>NUCLEOTIDE SEQUENCE</scope>
    <source>
        <strain evidence="10">CCUG 75668</strain>
    </source>
</reference>
<dbReference type="Proteomes" id="UP001168613">
    <property type="component" value="Unassembled WGS sequence"/>
</dbReference>
<keyword evidence="11" id="KW-1185">Reference proteome</keyword>
<comment type="function">
    <text evidence="7">Increases the formation of ribosomal termination complexes and stimulates activities of RF-1 and RF-2. It binds guanine nucleotides and has strong preference for UGA stop codons. It may interact directly with the ribosome. The stimulation of RF-1 and RF-2 is significantly reduced by GTP and GDP, but not by GMP.</text>
</comment>
<dbReference type="InterPro" id="IPR032090">
    <property type="entry name" value="RF3_C"/>
</dbReference>
<dbReference type="PANTHER" id="PTHR43556:SF2">
    <property type="entry name" value="PEPTIDE CHAIN RELEASE FACTOR RF3"/>
    <property type="match status" value="1"/>
</dbReference>
<comment type="caution">
    <text evidence="10">The sequence shown here is derived from an EMBL/GenBank/DDBJ whole genome shotgun (WGS) entry which is preliminary data.</text>
</comment>
<evidence type="ECO:0000256" key="1">
    <source>
        <dbReference type="ARBA" id="ARBA00004496"/>
    </source>
</evidence>
<name>A0ABT8EF74_9BURK</name>
<dbReference type="InterPro" id="IPR053905">
    <property type="entry name" value="EF-G-like_DII"/>
</dbReference>
<feature type="binding site" evidence="7">
    <location>
        <begin position="20"/>
        <end position="27"/>
    </location>
    <ligand>
        <name>GTP</name>
        <dbReference type="ChEBI" id="CHEBI:37565"/>
    </ligand>
</feature>
<keyword evidence="4 7" id="KW-0547">Nucleotide-binding</keyword>
<dbReference type="Pfam" id="PF16658">
    <property type="entry name" value="RF3_C"/>
    <property type="match status" value="1"/>
</dbReference>
<evidence type="ECO:0000313" key="11">
    <source>
        <dbReference type="Proteomes" id="UP001168613"/>
    </source>
</evidence>
<evidence type="ECO:0000256" key="4">
    <source>
        <dbReference type="ARBA" id="ARBA00022741"/>
    </source>
</evidence>
<keyword evidence="3 7" id="KW-0963">Cytoplasm</keyword>
<sequence>MSAPDIRSEVKKRRTFAIISHPDAGKTTLTEKLLLFAGAIQIAGSVKARKASRHASSDWMEIEKQRGISVASSVMQMEYRDCVINLLDTPGHQDFSEDTYRVLTAVDAALMVIDAANGVEPQTIRLLQVCRARNTPIITFVNKLDREVQEPLDLLAEIESHLGMEAIPFSWPIGMARRFAGVFDLRHDHMRVFRAGEERHSQDQDEIIPGLDNPVIAERFGETFAKAHEEIELISAAVPEFDQEAFLQGKQTPVFFGSAINNFGVQEVLDALVELAPAPGPREALQREVLPEESKFSGVVFKVQANMDPAHRDRVAFVRIASGYFKRGMRLKVSRSNKEIRPNNVVSFLSQRRELLDDAYAGDIIGIPNHGVLQLGDVLTEGENLQFTGLPFFAPELFQTVEVKDPLRTKQLRVGLTQLGEEGAIQVFRPHMAGGVMLLGAVGQLQFEVVAHRLKTEYGVDARLSSSRFNMARWVTAKDPKDLKKFIETNAGNIAYDVVEAVAFLASSPAQLRVAQDLNPGIEFHAMREHSGHVFGEAV</sequence>
<evidence type="ECO:0000256" key="6">
    <source>
        <dbReference type="ARBA" id="ARBA00023134"/>
    </source>
</evidence>
<dbReference type="NCBIfam" id="NF001964">
    <property type="entry name" value="PRK00741.1"/>
    <property type="match status" value="1"/>
</dbReference>
<gene>
    <name evidence="7" type="primary">prfC</name>
    <name evidence="10" type="ORF">LMS43_01290</name>
</gene>
<accession>A0ABT8EF74</accession>
<proteinExistence type="inferred from homology"/>
<feature type="binding site" evidence="7">
    <location>
        <begin position="142"/>
        <end position="145"/>
    </location>
    <ligand>
        <name>GTP</name>
        <dbReference type="ChEBI" id="CHEBI:37565"/>
    </ligand>
</feature>
<evidence type="ECO:0000256" key="7">
    <source>
        <dbReference type="HAMAP-Rule" id="MF_00072"/>
    </source>
</evidence>
<dbReference type="Gene3D" id="3.30.70.3280">
    <property type="entry name" value="Peptide chain release factor 3, domain III"/>
    <property type="match status" value="1"/>
</dbReference>
<protein>
    <recommendedName>
        <fullName evidence="7 8">Peptide chain release factor 3</fullName>
        <shortName evidence="7">RF-3</shortName>
    </recommendedName>
</protein>
<dbReference type="RefSeq" id="WP_266122749.1">
    <property type="nucleotide sequence ID" value="NZ_JAJHNU010000001.1"/>
</dbReference>
<feature type="domain" description="Tr-type G" evidence="9">
    <location>
        <begin position="11"/>
        <end position="282"/>
    </location>
</feature>
<dbReference type="Pfam" id="PF00009">
    <property type="entry name" value="GTP_EFTU"/>
    <property type="match status" value="1"/>
</dbReference>
<dbReference type="Gene3D" id="3.40.50.300">
    <property type="entry name" value="P-loop containing nucleotide triphosphate hydrolases"/>
    <property type="match status" value="1"/>
</dbReference>
<comment type="similarity">
    <text evidence="2 7">Belongs to the TRAFAC class translation factor GTPase superfamily. Classic translation factor GTPase family. PrfC subfamily.</text>
</comment>
<feature type="binding site" evidence="7">
    <location>
        <begin position="88"/>
        <end position="92"/>
    </location>
    <ligand>
        <name>GTP</name>
        <dbReference type="ChEBI" id="CHEBI:37565"/>
    </ligand>
</feature>
<dbReference type="InterPro" id="IPR005225">
    <property type="entry name" value="Small_GTP-bd"/>
</dbReference>
<dbReference type="NCBIfam" id="TIGR00231">
    <property type="entry name" value="small_GTP"/>
    <property type="match status" value="1"/>
</dbReference>
<organism evidence="10 11">
    <name type="scientific">Alcaligenes endophyticus</name>
    <dbReference type="NCBI Taxonomy" id="1929088"/>
    <lineage>
        <taxon>Bacteria</taxon>
        <taxon>Pseudomonadati</taxon>
        <taxon>Pseudomonadota</taxon>
        <taxon>Betaproteobacteria</taxon>
        <taxon>Burkholderiales</taxon>
        <taxon>Alcaligenaceae</taxon>
        <taxon>Alcaligenes</taxon>
    </lineage>
</organism>
<dbReference type="HAMAP" id="MF_00072">
    <property type="entry name" value="Rel_fac_3"/>
    <property type="match status" value="1"/>
</dbReference>
<dbReference type="InterPro" id="IPR038467">
    <property type="entry name" value="RF3_dom_3_sf"/>
</dbReference>
<evidence type="ECO:0000259" key="9">
    <source>
        <dbReference type="PROSITE" id="PS51722"/>
    </source>
</evidence>
<evidence type="ECO:0000313" key="10">
    <source>
        <dbReference type="EMBL" id="MDN4119913.1"/>
    </source>
</evidence>
<keyword evidence="5 7" id="KW-0648">Protein biosynthesis</keyword>
<dbReference type="PANTHER" id="PTHR43556">
    <property type="entry name" value="PEPTIDE CHAIN RELEASE FACTOR RF3"/>
    <property type="match status" value="1"/>
</dbReference>
<evidence type="ECO:0000256" key="2">
    <source>
        <dbReference type="ARBA" id="ARBA00009978"/>
    </source>
</evidence>
<dbReference type="InterPro" id="IPR027417">
    <property type="entry name" value="P-loop_NTPase"/>
</dbReference>
<dbReference type="Pfam" id="PF22042">
    <property type="entry name" value="EF-G_D2"/>
    <property type="match status" value="1"/>
</dbReference>
<evidence type="ECO:0000256" key="5">
    <source>
        <dbReference type="ARBA" id="ARBA00022917"/>
    </source>
</evidence>
<dbReference type="InterPro" id="IPR009000">
    <property type="entry name" value="Transl_B-barrel_sf"/>
</dbReference>
<dbReference type="NCBIfam" id="TIGR00503">
    <property type="entry name" value="prfC"/>
    <property type="match status" value="1"/>
</dbReference>
<keyword evidence="6 7" id="KW-0342">GTP-binding</keyword>
<dbReference type="InterPro" id="IPR000795">
    <property type="entry name" value="T_Tr_GTP-bd_dom"/>
</dbReference>
<dbReference type="SUPFAM" id="SSF52540">
    <property type="entry name" value="P-loop containing nucleoside triphosphate hydrolases"/>
    <property type="match status" value="1"/>
</dbReference>
<dbReference type="PROSITE" id="PS00301">
    <property type="entry name" value="G_TR_1"/>
    <property type="match status" value="1"/>
</dbReference>
<dbReference type="PROSITE" id="PS51722">
    <property type="entry name" value="G_TR_2"/>
    <property type="match status" value="1"/>
</dbReference>
<dbReference type="InterPro" id="IPR035647">
    <property type="entry name" value="EFG_III/V"/>
</dbReference>
<dbReference type="CDD" id="cd04169">
    <property type="entry name" value="RF3"/>
    <property type="match status" value="1"/>
</dbReference>
<comment type="subcellular location">
    <subcellularLocation>
        <location evidence="1 7">Cytoplasm</location>
    </subcellularLocation>
</comment>
<evidence type="ECO:0000256" key="8">
    <source>
        <dbReference type="NCBIfam" id="TIGR00503"/>
    </source>
</evidence>